<sequence>MSSATGAGIMALVLLAVALPLLLSIGTYLRNQKLVRPVILFAYKPWRDMSLWWTLLQTSFGLAMIAGAIIITIKNGAQPAIFIVDVLMLLVAWRCFPGICLWWAYWQWDGQACLRFDRTKKEIAYTNREINFRFAVSEIESLSRYIPAAGRAASADYSYTVIHLGNDRTLVVTSLLCDDVDWLTILPAVKTEVVKRRFAWLPADSEFRKFFSPFSR</sequence>
<reference evidence="3 4" key="1">
    <citation type="submission" date="2021-03" db="EMBL/GenBank/DDBJ databases">
        <authorList>
            <person name="Kim M.K."/>
        </authorList>
    </citation>
    <scope>NUCLEOTIDE SEQUENCE [LARGE SCALE GENOMIC DNA]</scope>
    <source>
        <strain evidence="3 4">BT442</strain>
    </source>
</reference>
<keyword evidence="4" id="KW-1185">Reference proteome</keyword>
<dbReference type="Proteomes" id="UP000664369">
    <property type="component" value="Unassembled WGS sequence"/>
</dbReference>
<feature type="transmembrane region" description="Helical" evidence="1">
    <location>
        <begin position="6"/>
        <end position="29"/>
    </location>
</feature>
<dbReference type="EMBL" id="JAGETZ010000002">
    <property type="protein sequence ID" value="MBO2008768.1"/>
    <property type="molecule type" value="Genomic_DNA"/>
</dbReference>
<evidence type="ECO:0000313" key="4">
    <source>
        <dbReference type="Proteomes" id="UP000664369"/>
    </source>
</evidence>
<name>A0ABS3QCR7_9BACT</name>
<dbReference type="InterPro" id="IPR058916">
    <property type="entry name" value="PH_40"/>
</dbReference>
<gene>
    <name evidence="3" type="ORF">J4E00_06865</name>
</gene>
<evidence type="ECO:0000256" key="1">
    <source>
        <dbReference type="SAM" id="Phobius"/>
    </source>
</evidence>
<keyword evidence="1" id="KW-0472">Membrane</keyword>
<keyword evidence="1" id="KW-0812">Transmembrane</keyword>
<evidence type="ECO:0000313" key="3">
    <source>
        <dbReference type="EMBL" id="MBO2008768.1"/>
    </source>
</evidence>
<feature type="domain" description="PH" evidence="2">
    <location>
        <begin position="41"/>
        <end position="180"/>
    </location>
</feature>
<dbReference type="Pfam" id="PF26566">
    <property type="entry name" value="PH_40"/>
    <property type="match status" value="1"/>
</dbReference>
<proteinExistence type="predicted"/>
<dbReference type="RefSeq" id="WP_208174374.1">
    <property type="nucleotide sequence ID" value="NZ_JAGETZ010000002.1"/>
</dbReference>
<accession>A0ABS3QCR7</accession>
<comment type="caution">
    <text evidence="3">The sequence shown here is derived from an EMBL/GenBank/DDBJ whole genome shotgun (WGS) entry which is preliminary data.</text>
</comment>
<protein>
    <recommendedName>
        <fullName evidence="2">PH domain-containing protein</fullName>
    </recommendedName>
</protein>
<feature type="transmembrane region" description="Helical" evidence="1">
    <location>
        <begin position="79"/>
        <end position="105"/>
    </location>
</feature>
<evidence type="ECO:0000259" key="2">
    <source>
        <dbReference type="Pfam" id="PF26566"/>
    </source>
</evidence>
<organism evidence="3 4">
    <name type="scientific">Hymenobacter negativus</name>
    <dbReference type="NCBI Taxonomy" id="2795026"/>
    <lineage>
        <taxon>Bacteria</taxon>
        <taxon>Pseudomonadati</taxon>
        <taxon>Bacteroidota</taxon>
        <taxon>Cytophagia</taxon>
        <taxon>Cytophagales</taxon>
        <taxon>Hymenobacteraceae</taxon>
        <taxon>Hymenobacter</taxon>
    </lineage>
</organism>
<feature type="transmembrane region" description="Helical" evidence="1">
    <location>
        <begin position="50"/>
        <end position="73"/>
    </location>
</feature>
<keyword evidence="1" id="KW-1133">Transmembrane helix</keyword>